<dbReference type="InterPro" id="IPR043504">
    <property type="entry name" value="Peptidase_S1_PA_chymotrypsin"/>
</dbReference>
<keyword evidence="1" id="KW-0732">Signal</keyword>
<dbReference type="InterPro" id="IPR009003">
    <property type="entry name" value="Peptidase_S1_PA"/>
</dbReference>
<dbReference type="EMBL" id="JAETWB010000028">
    <property type="protein sequence ID" value="MBL6081475.1"/>
    <property type="molecule type" value="Genomic_DNA"/>
</dbReference>
<dbReference type="Gene3D" id="2.40.10.10">
    <property type="entry name" value="Trypsin-like serine proteases"/>
    <property type="match status" value="2"/>
</dbReference>
<reference evidence="2 3" key="1">
    <citation type="submission" date="2021-01" db="EMBL/GenBank/DDBJ databases">
        <title>Belnapia mucosa sp. nov. and Belnapia arida sp. nov., isolated from the Tabernas Desert (Almeria, Spain).</title>
        <authorList>
            <person name="Molina-Menor E."/>
            <person name="Vidal-Verdu A."/>
            <person name="Calonge A."/>
            <person name="Satari L."/>
            <person name="Pereto J."/>
            <person name="Porcar M."/>
        </authorList>
    </citation>
    <scope>NUCLEOTIDE SEQUENCE [LARGE SCALE GENOMIC DNA]</scope>
    <source>
        <strain evidence="2 3">T18</strain>
    </source>
</reference>
<dbReference type="InterPro" id="IPR018114">
    <property type="entry name" value="TRYPSIN_HIS"/>
</dbReference>
<evidence type="ECO:0000313" key="2">
    <source>
        <dbReference type="EMBL" id="MBL6081475.1"/>
    </source>
</evidence>
<evidence type="ECO:0000256" key="1">
    <source>
        <dbReference type="ARBA" id="ARBA00022729"/>
    </source>
</evidence>
<dbReference type="PROSITE" id="PS00134">
    <property type="entry name" value="TRYPSIN_HIS"/>
    <property type="match status" value="1"/>
</dbReference>
<protein>
    <submittedName>
        <fullName evidence="2">Trypsin-like peptidase domain-containing protein</fullName>
    </submittedName>
</protein>
<dbReference type="PANTHER" id="PTHR15462">
    <property type="entry name" value="SERINE PROTEASE"/>
    <property type="match status" value="1"/>
</dbReference>
<dbReference type="Proteomes" id="UP000660885">
    <property type="component" value="Unassembled WGS sequence"/>
</dbReference>
<sequence length="186" mass="18849">MVDARTVLTAAHCLVASRSGQFVQARSVHFLLGYNLGQYTGHARVISYTVGPGFTPGVAAMGPAGADWALLTLERPIGAPGHILPLLRGTPQPGSPVMLGGYQQDRPETLSADTGCRLGSLTRRPSGHVLLAHDCAATRGASGAPMLARRPDGSGWGVVGVAVSTNADATVASGHAVPAAAIGANP</sequence>
<organism evidence="2 3">
    <name type="scientific">Belnapia arida</name>
    <dbReference type="NCBI Taxonomy" id="2804533"/>
    <lineage>
        <taxon>Bacteria</taxon>
        <taxon>Pseudomonadati</taxon>
        <taxon>Pseudomonadota</taxon>
        <taxon>Alphaproteobacteria</taxon>
        <taxon>Acetobacterales</taxon>
        <taxon>Roseomonadaceae</taxon>
        <taxon>Belnapia</taxon>
    </lineage>
</organism>
<accession>A0ABS1UBI3</accession>
<dbReference type="PANTHER" id="PTHR15462:SF8">
    <property type="entry name" value="SERINE PROTEASE"/>
    <property type="match status" value="1"/>
</dbReference>
<dbReference type="InterPro" id="IPR050966">
    <property type="entry name" value="Glutamyl_endopeptidase"/>
</dbReference>
<dbReference type="Pfam" id="PF13365">
    <property type="entry name" value="Trypsin_2"/>
    <property type="match status" value="1"/>
</dbReference>
<name>A0ABS1UBI3_9PROT</name>
<gene>
    <name evidence="2" type="ORF">JMJ56_26135</name>
</gene>
<dbReference type="SUPFAM" id="SSF50494">
    <property type="entry name" value="Trypsin-like serine proteases"/>
    <property type="match status" value="1"/>
</dbReference>
<evidence type="ECO:0000313" key="3">
    <source>
        <dbReference type="Proteomes" id="UP000660885"/>
    </source>
</evidence>
<proteinExistence type="predicted"/>
<keyword evidence="3" id="KW-1185">Reference proteome</keyword>
<comment type="caution">
    <text evidence="2">The sequence shown here is derived from an EMBL/GenBank/DDBJ whole genome shotgun (WGS) entry which is preliminary data.</text>
</comment>